<feature type="compositionally biased region" description="Low complexity" evidence="1">
    <location>
        <begin position="553"/>
        <end position="578"/>
    </location>
</feature>
<keyword evidence="2" id="KW-0472">Membrane</keyword>
<dbReference type="EMBL" id="BAAALS010000050">
    <property type="protein sequence ID" value="GAA1776851.1"/>
    <property type="molecule type" value="Genomic_DNA"/>
</dbReference>
<dbReference type="InterPro" id="IPR015943">
    <property type="entry name" value="WD40/YVTN_repeat-like_dom_sf"/>
</dbReference>
<feature type="compositionally biased region" description="Low complexity" evidence="1">
    <location>
        <begin position="476"/>
        <end position="486"/>
    </location>
</feature>
<gene>
    <name evidence="4" type="ORF">GCM10009681_55120</name>
</gene>
<organism evidence="4 5">
    <name type="scientific">Luedemannella helvata</name>
    <dbReference type="NCBI Taxonomy" id="349315"/>
    <lineage>
        <taxon>Bacteria</taxon>
        <taxon>Bacillati</taxon>
        <taxon>Actinomycetota</taxon>
        <taxon>Actinomycetes</taxon>
        <taxon>Micromonosporales</taxon>
        <taxon>Micromonosporaceae</taxon>
        <taxon>Luedemannella</taxon>
    </lineage>
</organism>
<evidence type="ECO:0000256" key="3">
    <source>
        <dbReference type="SAM" id="SignalP"/>
    </source>
</evidence>
<keyword evidence="3" id="KW-0732">Signal</keyword>
<dbReference type="Gene3D" id="2.130.10.10">
    <property type="entry name" value="YVTN repeat-like/Quinoprotein amine dehydrogenase"/>
    <property type="match status" value="1"/>
</dbReference>
<dbReference type="RefSeq" id="WP_344088393.1">
    <property type="nucleotide sequence ID" value="NZ_BAAALS010000050.1"/>
</dbReference>
<feature type="compositionally biased region" description="Low complexity" evidence="1">
    <location>
        <begin position="494"/>
        <end position="528"/>
    </location>
</feature>
<feature type="chain" id="PRO_5047317643" evidence="3">
    <location>
        <begin position="31"/>
        <end position="584"/>
    </location>
</feature>
<evidence type="ECO:0000256" key="1">
    <source>
        <dbReference type="SAM" id="MobiDB-lite"/>
    </source>
</evidence>
<evidence type="ECO:0000313" key="5">
    <source>
        <dbReference type="Proteomes" id="UP001500655"/>
    </source>
</evidence>
<keyword evidence="2" id="KW-0812">Transmembrane</keyword>
<protein>
    <submittedName>
        <fullName evidence="4">Uncharacterized protein</fullName>
    </submittedName>
</protein>
<dbReference type="Proteomes" id="UP001500655">
    <property type="component" value="Unassembled WGS sequence"/>
</dbReference>
<proteinExistence type="predicted"/>
<feature type="region of interest" description="Disordered" evidence="1">
    <location>
        <begin position="370"/>
        <end position="424"/>
    </location>
</feature>
<feature type="transmembrane region" description="Helical" evidence="2">
    <location>
        <begin position="347"/>
        <end position="366"/>
    </location>
</feature>
<dbReference type="SUPFAM" id="SSF63829">
    <property type="entry name" value="Calcium-dependent phosphotriesterase"/>
    <property type="match status" value="1"/>
</dbReference>
<reference evidence="5" key="1">
    <citation type="journal article" date="2019" name="Int. J. Syst. Evol. Microbiol.">
        <title>The Global Catalogue of Microorganisms (GCM) 10K type strain sequencing project: providing services to taxonomists for standard genome sequencing and annotation.</title>
        <authorList>
            <consortium name="The Broad Institute Genomics Platform"/>
            <consortium name="The Broad Institute Genome Sequencing Center for Infectious Disease"/>
            <person name="Wu L."/>
            <person name="Ma J."/>
        </authorList>
    </citation>
    <scope>NUCLEOTIDE SEQUENCE [LARGE SCALE GENOMIC DNA]</scope>
    <source>
        <strain evidence="5">JCM 13249</strain>
    </source>
</reference>
<keyword evidence="5" id="KW-1185">Reference proteome</keyword>
<evidence type="ECO:0000313" key="4">
    <source>
        <dbReference type="EMBL" id="GAA1776851.1"/>
    </source>
</evidence>
<feature type="compositionally biased region" description="Acidic residues" evidence="1">
    <location>
        <begin position="376"/>
        <end position="388"/>
    </location>
</feature>
<keyword evidence="2" id="KW-1133">Transmembrane helix</keyword>
<feature type="compositionally biased region" description="Low complexity" evidence="1">
    <location>
        <begin position="536"/>
        <end position="546"/>
    </location>
</feature>
<comment type="caution">
    <text evidence="4">The sequence shown here is derived from an EMBL/GenBank/DDBJ whole genome shotgun (WGS) entry which is preliminary data.</text>
</comment>
<name>A0ABN2L6B2_9ACTN</name>
<sequence length="584" mass="62039">MRRALSPHHVASAFLLAAALAVGPAAVASAAEPTPSAGADDLIIGEAKAGKSVCTINDANLKSITGLAATSSGFLVVTQGYSDTVSLVTLDKKCKTTSTFTNSAPRRDPQDLVLGKDGKTAWIADFGDSKNRPTIAVWKVPANRSSAATIYRMTYPDGKPDAQALLLDGDDTPIVLTKEGSTSKLYKPSKKLVANSTTGVPLEKVGEFKPAKTETENPLAILGNQVTGAARSPDGSKVVVRTYADAYEFDVTDGDVVKAITEGTPRITPLPNEPQGEAITYSADGKLFYTVSNIEPDSDASPKILSYTPYVPKAPEPSGDNAGGGLRSPGASLSWFDRLSPSDLTRIAAAVGAVGLALAIAGIVGIRRARRRRREEEEEAYDDYDDAYDDPRDRRGGGEYGVPPQPRDARYSEGYDDFDPYAPATAGAGQRGAAYGAAGGYDQQGYDAQGGYDAQAYGQQGYDQQGYGAQGYEQGYQQGYGYDQGYQDGGQAYGGQQPAYGAQAGYDQGGYDQAQGYGQQGYDNQYGGQQYGGQQYGAQGYEQGYDNGQYGAQPGYDNQYGGQPGQQQYGEYDGYDQQYDPRRR</sequence>
<feature type="region of interest" description="Disordered" evidence="1">
    <location>
        <begin position="476"/>
        <end position="584"/>
    </location>
</feature>
<evidence type="ECO:0000256" key="2">
    <source>
        <dbReference type="SAM" id="Phobius"/>
    </source>
</evidence>
<feature type="signal peptide" evidence="3">
    <location>
        <begin position="1"/>
        <end position="30"/>
    </location>
</feature>
<accession>A0ABN2L6B2</accession>